<dbReference type="GO" id="GO:0042800">
    <property type="term" value="F:histone H3K4 methyltransferase activity"/>
    <property type="evidence" value="ECO:0007669"/>
    <property type="project" value="TreeGrafter"/>
</dbReference>
<name>A0A8X6GXL5_TRICU</name>
<evidence type="ECO:0000313" key="2">
    <source>
        <dbReference type="EMBL" id="GFR13228.1"/>
    </source>
</evidence>
<dbReference type="GO" id="GO:0000729">
    <property type="term" value="P:DNA double-strand break processing"/>
    <property type="evidence" value="ECO:0007669"/>
    <property type="project" value="TreeGrafter"/>
</dbReference>
<evidence type="ECO:0000259" key="1">
    <source>
        <dbReference type="Pfam" id="PF17906"/>
    </source>
</evidence>
<dbReference type="GO" id="GO:0000793">
    <property type="term" value="C:condensed chromosome"/>
    <property type="evidence" value="ECO:0007669"/>
    <property type="project" value="TreeGrafter"/>
</dbReference>
<dbReference type="GO" id="GO:0044774">
    <property type="term" value="P:mitotic DNA integrity checkpoint signaling"/>
    <property type="evidence" value="ECO:0007669"/>
    <property type="project" value="TreeGrafter"/>
</dbReference>
<dbReference type="GO" id="GO:0015074">
    <property type="term" value="P:DNA integration"/>
    <property type="evidence" value="ECO:0007669"/>
    <property type="project" value="TreeGrafter"/>
</dbReference>
<dbReference type="GO" id="GO:0003697">
    <property type="term" value="F:single-stranded DNA binding"/>
    <property type="evidence" value="ECO:0007669"/>
    <property type="project" value="TreeGrafter"/>
</dbReference>
<dbReference type="GO" id="GO:0006303">
    <property type="term" value="P:double-strand break repair via nonhomologous end joining"/>
    <property type="evidence" value="ECO:0007669"/>
    <property type="project" value="TreeGrafter"/>
</dbReference>
<proteinExistence type="predicted"/>
<dbReference type="GO" id="GO:0044547">
    <property type="term" value="F:DNA topoisomerase binding"/>
    <property type="evidence" value="ECO:0007669"/>
    <property type="project" value="TreeGrafter"/>
</dbReference>
<dbReference type="PANTHER" id="PTHR46060:SF2">
    <property type="entry name" value="HISTONE-LYSINE N-METHYLTRANSFERASE SETMAR"/>
    <property type="match status" value="1"/>
</dbReference>
<reference evidence="2" key="1">
    <citation type="submission" date="2020-07" db="EMBL/GenBank/DDBJ databases">
        <title>Multicomponent nature underlies the extraordinary mechanical properties of spider dragline silk.</title>
        <authorList>
            <person name="Kono N."/>
            <person name="Nakamura H."/>
            <person name="Mori M."/>
            <person name="Yoshida Y."/>
            <person name="Ohtoshi R."/>
            <person name="Malay A.D."/>
            <person name="Moran D.A.P."/>
            <person name="Tomita M."/>
            <person name="Numata K."/>
            <person name="Arakawa K."/>
        </authorList>
    </citation>
    <scope>NUCLEOTIDE SEQUENCE</scope>
</reference>
<dbReference type="EMBL" id="BMAO01007048">
    <property type="protein sequence ID" value="GFR13228.1"/>
    <property type="molecule type" value="Genomic_DNA"/>
</dbReference>
<dbReference type="GO" id="GO:0000014">
    <property type="term" value="F:single-stranded DNA endodeoxyribonuclease activity"/>
    <property type="evidence" value="ECO:0007669"/>
    <property type="project" value="TreeGrafter"/>
</dbReference>
<dbReference type="Proteomes" id="UP000887116">
    <property type="component" value="Unassembled WGS sequence"/>
</dbReference>
<dbReference type="OrthoDB" id="616263at2759"/>
<dbReference type="AlphaFoldDB" id="A0A8X6GXL5"/>
<evidence type="ECO:0000313" key="3">
    <source>
        <dbReference type="Proteomes" id="UP000887116"/>
    </source>
</evidence>
<feature type="domain" description="Mos1 transposase HTH" evidence="1">
    <location>
        <begin position="9"/>
        <end position="53"/>
    </location>
</feature>
<dbReference type="Pfam" id="PF17906">
    <property type="entry name" value="HTH_48"/>
    <property type="match status" value="1"/>
</dbReference>
<comment type="caution">
    <text evidence="2">The sequence shown here is derived from an EMBL/GenBank/DDBJ whole genome shotgun (WGS) entry which is preliminary data.</text>
</comment>
<organism evidence="2 3">
    <name type="scientific">Trichonephila clavata</name>
    <name type="common">Joro spider</name>
    <name type="synonym">Nephila clavata</name>
    <dbReference type="NCBI Taxonomy" id="2740835"/>
    <lineage>
        <taxon>Eukaryota</taxon>
        <taxon>Metazoa</taxon>
        <taxon>Ecdysozoa</taxon>
        <taxon>Arthropoda</taxon>
        <taxon>Chelicerata</taxon>
        <taxon>Arachnida</taxon>
        <taxon>Araneae</taxon>
        <taxon>Araneomorphae</taxon>
        <taxon>Entelegynae</taxon>
        <taxon>Araneoidea</taxon>
        <taxon>Nephilidae</taxon>
        <taxon>Trichonephila</taxon>
    </lineage>
</organism>
<dbReference type="InterPro" id="IPR041426">
    <property type="entry name" value="Mos1_HTH"/>
</dbReference>
<accession>A0A8X6GXL5</accession>
<dbReference type="GO" id="GO:0035861">
    <property type="term" value="C:site of double-strand break"/>
    <property type="evidence" value="ECO:0007669"/>
    <property type="project" value="TreeGrafter"/>
</dbReference>
<dbReference type="GO" id="GO:0031297">
    <property type="term" value="P:replication fork processing"/>
    <property type="evidence" value="ECO:0007669"/>
    <property type="project" value="TreeGrafter"/>
</dbReference>
<keyword evidence="3" id="KW-1185">Reference proteome</keyword>
<dbReference type="GO" id="GO:0046975">
    <property type="term" value="F:histone H3K36 methyltransferase activity"/>
    <property type="evidence" value="ECO:0007669"/>
    <property type="project" value="TreeGrafter"/>
</dbReference>
<dbReference type="GO" id="GO:0003690">
    <property type="term" value="F:double-stranded DNA binding"/>
    <property type="evidence" value="ECO:0007669"/>
    <property type="project" value="TreeGrafter"/>
</dbReference>
<gene>
    <name evidence="2" type="primary">NCL1_45137</name>
    <name evidence="2" type="ORF">TNCT_111261</name>
</gene>
<dbReference type="InterPro" id="IPR052709">
    <property type="entry name" value="Transposase-MT_Hybrid"/>
</dbReference>
<sequence length="132" mass="15532">MEVTRVEQRTYIKIAVLRGRNAMECHSEFVRALGNNAPPYSKVARWAGKFQQGCVSTSDEHRSGRPVSVQTDLARAVIEQLMNEDIGWTLPKLERESKWFRETHRYRILRNELLLRKITTWWVPHALTEVQR</sequence>
<dbReference type="PANTHER" id="PTHR46060">
    <property type="entry name" value="MARINER MOS1 TRANSPOSASE-LIKE PROTEIN"/>
    <property type="match status" value="1"/>
</dbReference>
<protein>
    <submittedName>
        <fullName evidence="2">Histone-lysine N-methyltransferase SETMAR</fullName>
    </submittedName>
</protein>
<dbReference type="GO" id="GO:0005634">
    <property type="term" value="C:nucleus"/>
    <property type="evidence" value="ECO:0007669"/>
    <property type="project" value="TreeGrafter"/>
</dbReference>